<evidence type="ECO:0000313" key="3">
    <source>
        <dbReference type="Proteomes" id="UP000008068"/>
    </source>
</evidence>
<keyword evidence="3" id="KW-1185">Reference proteome</keyword>
<dbReference type="Proteomes" id="UP000008068">
    <property type="component" value="Unassembled WGS sequence"/>
</dbReference>
<evidence type="ECO:0000259" key="1">
    <source>
        <dbReference type="Pfam" id="PF23673"/>
    </source>
</evidence>
<name>G0N2N2_CAEBE</name>
<evidence type="ECO:0000313" key="2">
    <source>
        <dbReference type="EMBL" id="EGT50877.1"/>
    </source>
</evidence>
<dbReference type="eggNOG" id="KOG4297">
    <property type="taxonomic scope" value="Eukaryota"/>
</dbReference>
<reference evidence="3" key="1">
    <citation type="submission" date="2011-07" db="EMBL/GenBank/DDBJ databases">
        <authorList>
            <consortium name="Caenorhabditis brenneri Sequencing and Analysis Consortium"/>
            <person name="Wilson R.K."/>
        </authorList>
    </citation>
    <scope>NUCLEOTIDE SEQUENCE [LARGE SCALE GENOMIC DNA]</scope>
    <source>
        <strain evidence="3">PB2801</strain>
    </source>
</reference>
<organism evidence="3">
    <name type="scientific">Caenorhabditis brenneri</name>
    <name type="common">Nematode worm</name>
    <dbReference type="NCBI Taxonomy" id="135651"/>
    <lineage>
        <taxon>Eukaryota</taxon>
        <taxon>Metazoa</taxon>
        <taxon>Ecdysozoa</taxon>
        <taxon>Nematoda</taxon>
        <taxon>Chromadorea</taxon>
        <taxon>Rhabditida</taxon>
        <taxon>Rhabditina</taxon>
        <taxon>Rhabditomorpha</taxon>
        <taxon>Rhabditoidea</taxon>
        <taxon>Rhabditidae</taxon>
        <taxon>Peloderinae</taxon>
        <taxon>Caenorhabditis</taxon>
    </lineage>
</organism>
<dbReference type="EMBL" id="GL379830">
    <property type="protein sequence ID" value="EGT50877.1"/>
    <property type="molecule type" value="Genomic_DNA"/>
</dbReference>
<dbReference type="OrthoDB" id="5875487at2759"/>
<dbReference type="InParanoid" id="G0N2N2"/>
<dbReference type="STRING" id="135651.G0N2N2"/>
<gene>
    <name evidence="2" type="ORF">CAEBREN_12373</name>
</gene>
<dbReference type="AlphaFoldDB" id="G0N2N2"/>
<protein>
    <recommendedName>
        <fullName evidence="1">DUF7154 domain-containing protein</fullName>
    </recommendedName>
</protein>
<feature type="domain" description="DUF7154" evidence="1">
    <location>
        <begin position="220"/>
        <end position="324"/>
    </location>
</feature>
<dbReference type="PANTHER" id="PTHR23062">
    <property type="entry name" value="HYPOTHETICAL PROTEIN C.ELEGANS"/>
    <property type="match status" value="1"/>
</dbReference>
<dbReference type="HOGENOM" id="CLU_041479_2_0_1"/>
<sequence length="337" mass="38582">MPHIMCNWISITLIAKKEEYRSEYMNIEPDSCTPLDNTTFLFAYSNDFEPDVIKQAVILYSYQHISLHYTTFASIRFDTANEGEFDYQNSFGEISSYVQNHLPDPALGFDSKDTGSDVLNMIDRFLDNTVVPVCGSKMIIYVKRYPNETDYSQIVAKMRQHHSYFTIFATTEPSGGNHPKILYDLSSKTNGLCAFDNDDYILKTLNYMATVYDPYLIYAANPQVSGNGRIQLPPLLVQSDSEDWFDMMMQDNGPMTVVQTVVLSWINDDHHGQLGKNGTVLIDGGSSGNHIGCREKLFTESYNVQLDFNYTDSKARRVQIRVHGYWPPINYWVPYDN</sequence>
<dbReference type="OMA" id="CNWISIT"/>
<dbReference type="InterPro" id="IPR055578">
    <property type="entry name" value="DUF7154"/>
</dbReference>
<proteinExistence type="predicted"/>
<dbReference type="Pfam" id="PF23673">
    <property type="entry name" value="DUF7154"/>
    <property type="match status" value="1"/>
</dbReference>
<dbReference type="PANTHER" id="PTHR23062:SF3">
    <property type="entry name" value="ANF_RECEPTOR DOMAIN-CONTAINING PROTEIN-RELATED"/>
    <property type="match status" value="1"/>
</dbReference>
<dbReference type="GO" id="GO:0045087">
    <property type="term" value="P:innate immune response"/>
    <property type="evidence" value="ECO:0007669"/>
    <property type="project" value="TreeGrafter"/>
</dbReference>
<accession>G0N2N2</accession>